<evidence type="ECO:0000313" key="1">
    <source>
        <dbReference type="EMBL" id="RXI40707.1"/>
    </source>
</evidence>
<protein>
    <submittedName>
        <fullName evidence="1">Uncharacterized protein</fullName>
    </submittedName>
</protein>
<organism evidence="1 2">
    <name type="scientific">Arcobacter cloacae</name>
    <dbReference type="NCBI Taxonomy" id="1054034"/>
    <lineage>
        <taxon>Bacteria</taxon>
        <taxon>Pseudomonadati</taxon>
        <taxon>Campylobacterota</taxon>
        <taxon>Epsilonproteobacteria</taxon>
        <taxon>Campylobacterales</taxon>
        <taxon>Arcobacteraceae</taxon>
        <taxon>Arcobacter</taxon>
    </lineage>
</organism>
<comment type="caution">
    <text evidence="1">The sequence shown here is derived from an EMBL/GenBank/DDBJ whole genome shotgun (WGS) entry which is preliminary data.</text>
</comment>
<reference evidence="1 2" key="1">
    <citation type="submission" date="2017-09" db="EMBL/GenBank/DDBJ databases">
        <title>Genomics of the genus Arcobacter.</title>
        <authorList>
            <person name="Perez-Cataluna A."/>
            <person name="Figueras M.J."/>
            <person name="Salas-Masso N."/>
        </authorList>
    </citation>
    <scope>NUCLEOTIDE SEQUENCE [LARGE SCALE GENOMIC DNA]</scope>
    <source>
        <strain evidence="1 2">CECT 7834</strain>
    </source>
</reference>
<dbReference type="AlphaFoldDB" id="A0A6M8NKI4"/>
<gene>
    <name evidence="1" type="ORF">CP963_07985</name>
</gene>
<name>A0A6M8NKI4_9BACT</name>
<evidence type="ECO:0000313" key="2">
    <source>
        <dbReference type="Proteomes" id="UP000290378"/>
    </source>
</evidence>
<keyword evidence="2" id="KW-1185">Reference proteome</keyword>
<proteinExistence type="predicted"/>
<dbReference type="EMBL" id="NXII01000009">
    <property type="protein sequence ID" value="RXI40707.1"/>
    <property type="molecule type" value="Genomic_DNA"/>
</dbReference>
<accession>A0A6M8NKI4</accession>
<dbReference type="RefSeq" id="WP_129013657.1">
    <property type="nucleotide sequence ID" value="NZ_CBCSEI010000009.1"/>
</dbReference>
<sequence length="283" mass="33514">MNLILDTCTINNLLQVDLSLEEDECSLEFDYLHRIQKEFDIKIPPKIYEELKNTFSKNLTTGYEIKFIKNYMSRYICNYVDKVDESDFESSLNFIKITHPKYEQEDNGELHLAAYALYLNRYKNTLAFQSYFVTDDDEAIDDFKDTFKINFLGDILTTIDLLLLMSVHGIISLSKVLSFALNLKRQYSQVYNKLINEIKSLQKKELLVQESALLTKIYNNIEDFNLEALEEDIKHKIFPNIKQKNKNIETFIREFLNEDFKKVIILEKKIDEIKSKFWDVSKI</sequence>
<dbReference type="Proteomes" id="UP000290378">
    <property type="component" value="Unassembled WGS sequence"/>
</dbReference>